<dbReference type="Proteomes" id="UP001341281">
    <property type="component" value="Chromosome 06"/>
</dbReference>
<sequence>TCDTCLKKWLERAEEETPPNFRSPLLKEACPVHTEGSDLLPSNSHSRHLPLRHPPPFLSRDFFPYTELWFPSLCRHCGGRTKRIADELCRLFVWHFNPTSPIMAIAIKGIFKGLKIIAQIFTVHREEEGEEREIEIGYPTDVRHVSHIGLGASSDSCPSWMIEFRGVEEAAEGGGASIAMSSAAQSSLSPWASLGKL</sequence>
<dbReference type="EMBL" id="CP144750">
    <property type="protein sequence ID" value="WVZ78896.1"/>
    <property type="molecule type" value="Genomic_DNA"/>
</dbReference>
<reference evidence="2 3" key="1">
    <citation type="submission" date="2024-02" db="EMBL/GenBank/DDBJ databases">
        <title>High-quality chromosome-scale genome assembly of Pensacola bahiagrass (Paspalum notatum Flugge var. saurae).</title>
        <authorList>
            <person name="Vega J.M."/>
            <person name="Podio M."/>
            <person name="Orjuela J."/>
            <person name="Siena L.A."/>
            <person name="Pessino S.C."/>
            <person name="Combes M.C."/>
            <person name="Mariac C."/>
            <person name="Albertini E."/>
            <person name="Pupilli F."/>
            <person name="Ortiz J.P.A."/>
            <person name="Leblanc O."/>
        </authorList>
    </citation>
    <scope>NUCLEOTIDE SEQUENCE [LARGE SCALE GENOMIC DNA]</scope>
    <source>
        <strain evidence="2">R1</strain>
        <tissue evidence="2">Leaf</tissue>
    </source>
</reference>
<keyword evidence="3" id="KW-1185">Reference proteome</keyword>
<protein>
    <recommendedName>
        <fullName evidence="1">CRIB domain-containing protein</fullName>
    </recommendedName>
</protein>
<name>A0AAQ3WZA9_PASNO</name>
<feature type="non-terminal residue" evidence="2">
    <location>
        <position position="1"/>
    </location>
</feature>
<dbReference type="AlphaFoldDB" id="A0AAQ3WZA9"/>
<accession>A0AAQ3WZA9</accession>
<evidence type="ECO:0000259" key="1">
    <source>
        <dbReference type="PROSITE" id="PS50108"/>
    </source>
</evidence>
<gene>
    <name evidence="2" type="ORF">U9M48_026541</name>
</gene>
<evidence type="ECO:0000313" key="2">
    <source>
        <dbReference type="EMBL" id="WVZ78896.1"/>
    </source>
</evidence>
<dbReference type="InterPro" id="IPR000095">
    <property type="entry name" value="CRIB_dom"/>
</dbReference>
<dbReference type="PANTHER" id="PTHR47846">
    <property type="entry name" value="OS06G0681300 PROTEIN-RELATED"/>
    <property type="match status" value="1"/>
</dbReference>
<dbReference type="PROSITE" id="PS50108">
    <property type="entry name" value="CRIB"/>
    <property type="match status" value="1"/>
</dbReference>
<dbReference type="PANTHER" id="PTHR47846:SF3">
    <property type="entry name" value="CRIB DOMAIN-CONTAINING PROTEIN"/>
    <property type="match status" value="1"/>
</dbReference>
<organism evidence="2 3">
    <name type="scientific">Paspalum notatum var. saurae</name>
    <dbReference type="NCBI Taxonomy" id="547442"/>
    <lineage>
        <taxon>Eukaryota</taxon>
        <taxon>Viridiplantae</taxon>
        <taxon>Streptophyta</taxon>
        <taxon>Embryophyta</taxon>
        <taxon>Tracheophyta</taxon>
        <taxon>Spermatophyta</taxon>
        <taxon>Magnoliopsida</taxon>
        <taxon>Liliopsida</taxon>
        <taxon>Poales</taxon>
        <taxon>Poaceae</taxon>
        <taxon>PACMAD clade</taxon>
        <taxon>Panicoideae</taxon>
        <taxon>Andropogonodae</taxon>
        <taxon>Paspaleae</taxon>
        <taxon>Paspalinae</taxon>
        <taxon>Paspalum</taxon>
    </lineage>
</organism>
<evidence type="ECO:0000313" key="3">
    <source>
        <dbReference type="Proteomes" id="UP001341281"/>
    </source>
</evidence>
<proteinExistence type="predicted"/>
<feature type="domain" description="CRIB" evidence="1">
    <location>
        <begin position="136"/>
        <end position="149"/>
    </location>
</feature>